<dbReference type="Pfam" id="PF00149">
    <property type="entry name" value="Metallophos"/>
    <property type="match status" value="1"/>
</dbReference>
<organism evidence="3 4">
    <name type="scientific">Purpureocillium lavendulum</name>
    <dbReference type="NCBI Taxonomy" id="1247861"/>
    <lineage>
        <taxon>Eukaryota</taxon>
        <taxon>Fungi</taxon>
        <taxon>Dikarya</taxon>
        <taxon>Ascomycota</taxon>
        <taxon>Pezizomycotina</taxon>
        <taxon>Sordariomycetes</taxon>
        <taxon>Hypocreomycetidae</taxon>
        <taxon>Hypocreales</taxon>
        <taxon>Ophiocordycipitaceae</taxon>
        <taxon>Purpureocillium</taxon>
    </lineage>
</organism>
<accession>A0AB34FE21</accession>
<feature type="transmembrane region" description="Helical" evidence="1">
    <location>
        <begin position="213"/>
        <end position="234"/>
    </location>
</feature>
<protein>
    <submittedName>
        <fullName evidence="3">Calcineurin-like phosphoesterase</fullName>
    </submittedName>
</protein>
<evidence type="ECO:0000313" key="4">
    <source>
        <dbReference type="Proteomes" id="UP001163105"/>
    </source>
</evidence>
<dbReference type="InterPro" id="IPR051693">
    <property type="entry name" value="UPF0046_metallophosphoest"/>
</dbReference>
<gene>
    <name evidence="3" type="ORF">O9K51_10059</name>
</gene>
<dbReference type="InterPro" id="IPR029052">
    <property type="entry name" value="Metallo-depent_PP-like"/>
</dbReference>
<dbReference type="Proteomes" id="UP001163105">
    <property type="component" value="Unassembled WGS sequence"/>
</dbReference>
<keyword evidence="4" id="KW-1185">Reference proteome</keyword>
<dbReference type="SUPFAM" id="SSF56300">
    <property type="entry name" value="Metallo-dependent phosphatases"/>
    <property type="match status" value="1"/>
</dbReference>
<dbReference type="InterPro" id="IPR004843">
    <property type="entry name" value="Calcineurin-like_PHP"/>
</dbReference>
<evidence type="ECO:0000256" key="1">
    <source>
        <dbReference type="SAM" id="Phobius"/>
    </source>
</evidence>
<feature type="domain" description="Calcineurin-like phosphoesterase" evidence="2">
    <location>
        <begin position="267"/>
        <end position="433"/>
    </location>
</feature>
<evidence type="ECO:0000259" key="2">
    <source>
        <dbReference type="Pfam" id="PF00149"/>
    </source>
</evidence>
<dbReference type="AlphaFoldDB" id="A0AB34FE21"/>
<comment type="caution">
    <text evidence="3">The sequence shown here is derived from an EMBL/GenBank/DDBJ whole genome shotgun (WGS) entry which is preliminary data.</text>
</comment>
<keyword evidence="1" id="KW-0472">Membrane</keyword>
<proteinExistence type="predicted"/>
<name>A0AB34FE21_9HYPO</name>
<sequence length="452" mass="50747">MLSSPARTPVAAQPRLIRISECLSSKYFEVYVREIVRAEIVGVTTSDLYPKYALGCGGNASSIPTAYAYALVDLNAVEEAFANYIPNITGSVLRRFVGPADSLLHKTYRMACQMCQDPTTPSDSKEILKSTFKLWTAVRLSTLPTFIVGDETLKMSQLALDQPQPLAGKINMPPVTSAQLEVVLVHYIQGTLRPSVLRKLQDMECRKKKDTWLVIYLATFILLHNITLLMAHGASEPLDCVTNRSVADTQEYLREAHWRELKSHASYNHDYYFISQLFEENWQPPIPQGDVLIHAGDLSQSGHPDEIQQAISWLSSQPHKYKIVIAGNADLFLDKSATRIPRVDHSRHAIDGGLNWGDIRYLDRSTTTIVFEDHEASRSLTIYGDPNVPRCGPNGQEAFQYDADEDYWRDSIPSGTDILITHTPPKYILDEWNGALKHWNGLDATSETIGRI</sequence>
<keyword evidence="1" id="KW-1133">Transmembrane helix</keyword>
<keyword evidence="1" id="KW-0812">Transmembrane</keyword>
<dbReference type="GO" id="GO:0016787">
    <property type="term" value="F:hydrolase activity"/>
    <property type="evidence" value="ECO:0007669"/>
    <property type="project" value="InterPro"/>
</dbReference>
<evidence type="ECO:0000313" key="3">
    <source>
        <dbReference type="EMBL" id="KAJ6437500.1"/>
    </source>
</evidence>
<dbReference type="Gene3D" id="3.60.21.10">
    <property type="match status" value="1"/>
</dbReference>
<dbReference type="PANTHER" id="PTHR12905">
    <property type="entry name" value="METALLOPHOSPHOESTERASE"/>
    <property type="match status" value="1"/>
</dbReference>
<reference evidence="3" key="1">
    <citation type="submission" date="2023-01" db="EMBL/GenBank/DDBJ databases">
        <title>The growth and conidiation of Purpureocillium lavendulum are regulated by nitrogen source and histone H3K14 acetylation.</title>
        <authorList>
            <person name="Tang P."/>
            <person name="Han J."/>
            <person name="Zhang C."/>
            <person name="Tang P."/>
            <person name="Qi F."/>
            <person name="Zhang K."/>
            <person name="Liang L."/>
        </authorList>
    </citation>
    <scope>NUCLEOTIDE SEQUENCE</scope>
    <source>
        <strain evidence="3">YMF1.00683</strain>
    </source>
</reference>
<dbReference type="PANTHER" id="PTHR12905:SF18">
    <property type="entry name" value="ESTER HYDROLASE, PUTATIVE (AFU_ORTHOLOGUE AFUA_4G03130)-RELATED"/>
    <property type="match status" value="1"/>
</dbReference>
<dbReference type="EMBL" id="JAQHRD010000012">
    <property type="protein sequence ID" value="KAJ6437500.1"/>
    <property type="molecule type" value="Genomic_DNA"/>
</dbReference>